<organism evidence="2 3">
    <name type="scientific">Agaribacter flavus</name>
    <dbReference type="NCBI Taxonomy" id="1902781"/>
    <lineage>
        <taxon>Bacteria</taxon>
        <taxon>Pseudomonadati</taxon>
        <taxon>Pseudomonadota</taxon>
        <taxon>Gammaproteobacteria</taxon>
        <taxon>Alteromonadales</taxon>
        <taxon>Alteromonadaceae</taxon>
        <taxon>Agaribacter</taxon>
    </lineage>
</organism>
<dbReference type="InterPro" id="IPR052018">
    <property type="entry name" value="PHP_domain"/>
</dbReference>
<dbReference type="Gene3D" id="3.20.20.140">
    <property type="entry name" value="Metal-dependent hydrolases"/>
    <property type="match status" value="1"/>
</dbReference>
<feature type="domain" description="Polymerase/histidinol phosphatase N-terminal" evidence="1">
    <location>
        <begin position="3"/>
        <end position="70"/>
    </location>
</feature>
<dbReference type="SUPFAM" id="SSF89550">
    <property type="entry name" value="PHP domain-like"/>
    <property type="match status" value="1"/>
</dbReference>
<dbReference type="InterPro" id="IPR003141">
    <property type="entry name" value="Pol/His_phosphatase_N"/>
</dbReference>
<dbReference type="Proteomes" id="UP001595478">
    <property type="component" value="Unassembled WGS sequence"/>
</dbReference>
<reference evidence="3" key="1">
    <citation type="journal article" date="2019" name="Int. J. Syst. Evol. Microbiol.">
        <title>The Global Catalogue of Microorganisms (GCM) 10K type strain sequencing project: providing services to taxonomists for standard genome sequencing and annotation.</title>
        <authorList>
            <consortium name="The Broad Institute Genomics Platform"/>
            <consortium name="The Broad Institute Genome Sequencing Center for Infectious Disease"/>
            <person name="Wu L."/>
            <person name="Ma J."/>
        </authorList>
    </citation>
    <scope>NUCLEOTIDE SEQUENCE [LARGE SCALE GENOMIC DNA]</scope>
    <source>
        <strain evidence="3">KCTC 52473</strain>
    </source>
</reference>
<proteinExistence type="predicted"/>
<accession>A0ABV7FIW8</accession>
<dbReference type="PANTHER" id="PTHR42924">
    <property type="entry name" value="EXONUCLEASE"/>
    <property type="match status" value="1"/>
</dbReference>
<dbReference type="EMBL" id="JBHRSW010000004">
    <property type="protein sequence ID" value="MFC3120213.1"/>
    <property type="molecule type" value="Genomic_DNA"/>
</dbReference>
<evidence type="ECO:0000259" key="1">
    <source>
        <dbReference type="SMART" id="SM00481"/>
    </source>
</evidence>
<dbReference type="RefSeq" id="WP_376918354.1">
    <property type="nucleotide sequence ID" value="NZ_JBHRSW010000004.1"/>
</dbReference>
<protein>
    <submittedName>
        <fullName evidence="2">PHP domain-containing protein</fullName>
    </submittedName>
</protein>
<dbReference type="InterPro" id="IPR016195">
    <property type="entry name" value="Pol/histidinol_Pase-like"/>
</dbReference>
<dbReference type="CDD" id="cd07438">
    <property type="entry name" value="PHP_HisPPase_AMP"/>
    <property type="match status" value="1"/>
</dbReference>
<name>A0ABV7FIW8_9ALTE</name>
<dbReference type="PANTHER" id="PTHR42924:SF3">
    <property type="entry name" value="POLYMERASE_HISTIDINOL PHOSPHATASE N-TERMINAL DOMAIN-CONTAINING PROTEIN"/>
    <property type="match status" value="1"/>
</dbReference>
<evidence type="ECO:0000313" key="2">
    <source>
        <dbReference type="EMBL" id="MFC3120213.1"/>
    </source>
</evidence>
<sequence>MKVDLHSHTTCSDGQLSPKELIMRAQQMQVDMLAITDHDNIDAISQAQEAIKAFKAKIQLINGVEISTRWHGFEIHVLGLHFDENHTGLKQLLAEQGEKRITRARRITEKLAFLHIDDLYQKCLSKTAGIVSRVHIAEVLVEEGHCKDLQQAFNKFIGAKKRAYVQPDWVEMHEAVKVIQQAGGAAVLAHPFHYDMKAKWLRKLLVAFAEAGGDATEVTHRNISPSKRDFIASLAIEYKLKASIGSDFHAPSRWCELGKTTHLPEGLQGVWTDWVGK</sequence>
<gene>
    <name evidence="2" type="ORF">ACFOHL_01100</name>
</gene>
<dbReference type="SMART" id="SM00481">
    <property type="entry name" value="POLIIIAc"/>
    <property type="match status" value="1"/>
</dbReference>
<dbReference type="InterPro" id="IPR004013">
    <property type="entry name" value="PHP_dom"/>
</dbReference>
<comment type="caution">
    <text evidence="2">The sequence shown here is derived from an EMBL/GenBank/DDBJ whole genome shotgun (WGS) entry which is preliminary data.</text>
</comment>
<evidence type="ECO:0000313" key="3">
    <source>
        <dbReference type="Proteomes" id="UP001595478"/>
    </source>
</evidence>
<dbReference type="Gene3D" id="1.10.150.650">
    <property type="match status" value="1"/>
</dbReference>
<dbReference type="Pfam" id="PF02811">
    <property type="entry name" value="PHP"/>
    <property type="match status" value="1"/>
</dbReference>
<keyword evidence="3" id="KW-1185">Reference proteome</keyword>